<dbReference type="PROSITE" id="PS50850">
    <property type="entry name" value="MFS"/>
    <property type="match status" value="1"/>
</dbReference>
<dbReference type="Gene3D" id="1.20.1250.20">
    <property type="entry name" value="MFS general substrate transporter like domains"/>
    <property type="match status" value="2"/>
</dbReference>
<dbReference type="InterPro" id="IPR011701">
    <property type="entry name" value="MFS"/>
</dbReference>
<feature type="transmembrane region" description="Helical" evidence="4">
    <location>
        <begin position="77"/>
        <end position="100"/>
    </location>
</feature>
<feature type="transmembrane region" description="Helical" evidence="4">
    <location>
        <begin position="161"/>
        <end position="181"/>
    </location>
</feature>
<dbReference type="PANTHER" id="PTHR23521:SF2">
    <property type="entry name" value="TRANSPORTER MFS SUPERFAMILY"/>
    <property type="match status" value="1"/>
</dbReference>
<dbReference type="InterPro" id="IPR036259">
    <property type="entry name" value="MFS_trans_sf"/>
</dbReference>
<dbReference type="Proteomes" id="UP000296159">
    <property type="component" value="Unassembled WGS sequence"/>
</dbReference>
<evidence type="ECO:0000313" key="7">
    <source>
        <dbReference type="Proteomes" id="UP000296159"/>
    </source>
</evidence>
<protein>
    <recommendedName>
        <fullName evidence="5">Major facilitator superfamily (MFS) profile domain-containing protein</fullName>
    </recommendedName>
</protein>
<evidence type="ECO:0000256" key="2">
    <source>
        <dbReference type="ARBA" id="ARBA00022989"/>
    </source>
</evidence>
<evidence type="ECO:0000256" key="4">
    <source>
        <dbReference type="SAM" id="Phobius"/>
    </source>
</evidence>
<dbReference type="RefSeq" id="WP_136166309.1">
    <property type="nucleotide sequence ID" value="NZ_KZ819077.1"/>
</dbReference>
<dbReference type="EMBL" id="QDKH01000009">
    <property type="protein sequence ID" value="PWC16416.1"/>
    <property type="molecule type" value="Genomic_DNA"/>
</dbReference>
<feature type="transmembrane region" description="Helical" evidence="4">
    <location>
        <begin position="272"/>
        <end position="291"/>
    </location>
</feature>
<sequence length="397" mass="43351">MILDRKNIYFSCFAVILAVMAFSTAQGLTYPLLSSILVLSGASTTQIAINAACTPLGIVVSSFFITKYAIDYNRKALICLSVFTVIVILWFIAITPVGWFWSPLRFLLGIAINVIYVLSEITILQISPPSHRARLIGAYTAITNIGYAIGPLLLLVSGNGIYKPILLLTIILFFSLIPIYLSQIHLHMQKNTSTDDTSSSSVLVFIRTSWILVLCYASTTLFDNAFMSLLPVYGISFGMDRDIISLILSLILIGGVVIQLPCGLALDKWPTFNVTLCIIITGTICFIIFKPQLTKDYYSYLAPVALGASVFSLQTIALNELGGRYAGRTLAAGNAAFAMMWGVSGVIGVPLSGFLMDNLGAESLIWVTGTLFSFTAILFLIWIKLVPIKIIKTDNNF</sequence>
<keyword evidence="2 4" id="KW-1133">Transmembrane helix</keyword>
<keyword evidence="3 4" id="KW-0472">Membrane</keyword>
<feature type="transmembrane region" description="Helical" evidence="4">
    <location>
        <begin position="297"/>
        <end position="318"/>
    </location>
</feature>
<evidence type="ECO:0000256" key="1">
    <source>
        <dbReference type="ARBA" id="ARBA00022692"/>
    </source>
</evidence>
<keyword evidence="1 4" id="KW-0812">Transmembrane</keyword>
<dbReference type="GO" id="GO:0022857">
    <property type="term" value="F:transmembrane transporter activity"/>
    <property type="evidence" value="ECO:0007669"/>
    <property type="project" value="InterPro"/>
</dbReference>
<dbReference type="PANTHER" id="PTHR23521">
    <property type="entry name" value="TRANSPORTER MFS SUPERFAMILY"/>
    <property type="match status" value="1"/>
</dbReference>
<feature type="transmembrane region" description="Helical" evidence="4">
    <location>
        <begin position="106"/>
        <end position="124"/>
    </location>
</feature>
<organism evidence="6 7">
    <name type="scientific">Brenneria corticis</name>
    <dbReference type="NCBI Taxonomy" id="2173106"/>
    <lineage>
        <taxon>Bacteria</taxon>
        <taxon>Pseudomonadati</taxon>
        <taxon>Pseudomonadota</taxon>
        <taxon>Gammaproteobacteria</taxon>
        <taxon>Enterobacterales</taxon>
        <taxon>Pectobacteriaceae</taxon>
        <taxon>Brenneria</taxon>
    </lineage>
</organism>
<comment type="caution">
    <text evidence="6">The sequence shown here is derived from an EMBL/GenBank/DDBJ whole genome shotgun (WGS) entry which is preliminary data.</text>
</comment>
<feature type="domain" description="Major facilitator superfamily (MFS) profile" evidence="5">
    <location>
        <begin position="7"/>
        <end position="397"/>
    </location>
</feature>
<feature type="transmembrane region" description="Helical" evidence="4">
    <location>
        <begin position="363"/>
        <end position="383"/>
    </location>
</feature>
<gene>
    <name evidence="6" type="ORF">DDT56_10100</name>
</gene>
<evidence type="ECO:0000313" key="6">
    <source>
        <dbReference type="EMBL" id="PWC16416.1"/>
    </source>
</evidence>
<feature type="transmembrane region" description="Helical" evidence="4">
    <location>
        <begin position="330"/>
        <end position="351"/>
    </location>
</feature>
<feature type="transmembrane region" description="Helical" evidence="4">
    <location>
        <begin position="202"/>
        <end position="222"/>
    </location>
</feature>
<dbReference type="InterPro" id="IPR020846">
    <property type="entry name" value="MFS_dom"/>
</dbReference>
<dbReference type="AlphaFoldDB" id="A0A2U1U431"/>
<dbReference type="GO" id="GO:0005886">
    <property type="term" value="C:plasma membrane"/>
    <property type="evidence" value="ECO:0007669"/>
    <property type="project" value="TreeGrafter"/>
</dbReference>
<feature type="transmembrane region" description="Helical" evidence="4">
    <location>
        <begin position="47"/>
        <end position="65"/>
    </location>
</feature>
<feature type="transmembrane region" description="Helical" evidence="4">
    <location>
        <begin position="242"/>
        <end position="260"/>
    </location>
</feature>
<dbReference type="SUPFAM" id="SSF103473">
    <property type="entry name" value="MFS general substrate transporter"/>
    <property type="match status" value="1"/>
</dbReference>
<dbReference type="Pfam" id="PF07690">
    <property type="entry name" value="MFS_1"/>
    <property type="match status" value="1"/>
</dbReference>
<evidence type="ECO:0000256" key="3">
    <source>
        <dbReference type="ARBA" id="ARBA00023136"/>
    </source>
</evidence>
<feature type="transmembrane region" description="Helical" evidence="4">
    <location>
        <begin position="136"/>
        <end position="155"/>
    </location>
</feature>
<accession>A0A2U1U431</accession>
<reference evidence="6 7" key="1">
    <citation type="submission" date="2018-04" db="EMBL/GenBank/DDBJ databases">
        <title>Brenneria corticis sp.nov.</title>
        <authorList>
            <person name="Li Y."/>
        </authorList>
    </citation>
    <scope>NUCLEOTIDE SEQUENCE [LARGE SCALE GENOMIC DNA]</scope>
    <source>
        <strain evidence="6 7">CFCC 11842</strain>
    </source>
</reference>
<keyword evidence="7" id="KW-1185">Reference proteome</keyword>
<name>A0A2U1U431_9GAMM</name>
<feature type="transmembrane region" description="Helical" evidence="4">
    <location>
        <begin position="7"/>
        <end position="27"/>
    </location>
</feature>
<proteinExistence type="predicted"/>
<evidence type="ECO:0000259" key="5">
    <source>
        <dbReference type="PROSITE" id="PS50850"/>
    </source>
</evidence>